<gene>
    <name evidence="4" type="ORF">V1I91_18155</name>
</gene>
<evidence type="ECO:0000313" key="5">
    <source>
        <dbReference type="Proteomes" id="UP001356308"/>
    </source>
</evidence>
<dbReference type="EMBL" id="JAZDDG010000009">
    <property type="protein sequence ID" value="MEE1978007.1"/>
    <property type="molecule type" value="Genomic_DNA"/>
</dbReference>
<organism evidence="4 5">
    <name type="scientific">Maribacter cobaltidurans</name>
    <dbReference type="NCBI Taxonomy" id="1178778"/>
    <lineage>
        <taxon>Bacteria</taxon>
        <taxon>Pseudomonadati</taxon>
        <taxon>Bacteroidota</taxon>
        <taxon>Flavobacteriia</taxon>
        <taxon>Flavobacteriales</taxon>
        <taxon>Flavobacteriaceae</taxon>
        <taxon>Maribacter</taxon>
    </lineage>
</organism>
<dbReference type="InterPro" id="IPR050300">
    <property type="entry name" value="GDXG_lipolytic_enzyme"/>
</dbReference>
<reference evidence="4 5" key="1">
    <citation type="submission" date="2024-01" db="EMBL/GenBank/DDBJ databases">
        <title>Maribacter spp. originated from different algae showed divergent polysaccharides utilization ability.</title>
        <authorList>
            <person name="Wang H."/>
            <person name="Wu Y."/>
        </authorList>
    </citation>
    <scope>NUCLEOTIDE SEQUENCE [LARGE SCALE GENOMIC DNA]</scope>
    <source>
        <strain evidence="4 5">PR1</strain>
    </source>
</reference>
<dbReference type="Proteomes" id="UP001356308">
    <property type="component" value="Unassembled WGS sequence"/>
</dbReference>
<keyword evidence="2" id="KW-0732">Signal</keyword>
<accession>A0ABU7IYD8</accession>
<evidence type="ECO:0000256" key="2">
    <source>
        <dbReference type="SAM" id="SignalP"/>
    </source>
</evidence>
<proteinExistence type="predicted"/>
<feature type="chain" id="PRO_5047456408" evidence="2">
    <location>
        <begin position="24"/>
        <end position="300"/>
    </location>
</feature>
<dbReference type="InterPro" id="IPR029058">
    <property type="entry name" value="AB_hydrolase_fold"/>
</dbReference>
<evidence type="ECO:0000313" key="4">
    <source>
        <dbReference type="EMBL" id="MEE1978007.1"/>
    </source>
</evidence>
<comment type="caution">
    <text evidence="4">The sequence shown here is derived from an EMBL/GenBank/DDBJ whole genome shotgun (WGS) entry which is preliminary data.</text>
</comment>
<dbReference type="Gene3D" id="3.40.50.1820">
    <property type="entry name" value="alpha/beta hydrolase"/>
    <property type="match status" value="1"/>
</dbReference>
<keyword evidence="1 4" id="KW-0378">Hydrolase</keyword>
<dbReference type="RefSeq" id="WP_272652686.1">
    <property type="nucleotide sequence ID" value="NZ_JAZDDG010000009.1"/>
</dbReference>
<feature type="signal peptide" evidence="2">
    <location>
        <begin position="1"/>
        <end position="23"/>
    </location>
</feature>
<evidence type="ECO:0000256" key="1">
    <source>
        <dbReference type="ARBA" id="ARBA00022801"/>
    </source>
</evidence>
<dbReference type="PANTHER" id="PTHR48081:SF8">
    <property type="entry name" value="ALPHA_BETA HYDROLASE FOLD-3 DOMAIN-CONTAINING PROTEIN-RELATED"/>
    <property type="match status" value="1"/>
</dbReference>
<dbReference type="Pfam" id="PF07859">
    <property type="entry name" value="Abhydrolase_3"/>
    <property type="match status" value="1"/>
</dbReference>
<dbReference type="PANTHER" id="PTHR48081">
    <property type="entry name" value="AB HYDROLASE SUPERFAMILY PROTEIN C4A8.06C"/>
    <property type="match status" value="1"/>
</dbReference>
<keyword evidence="5" id="KW-1185">Reference proteome</keyword>
<evidence type="ECO:0000259" key="3">
    <source>
        <dbReference type="Pfam" id="PF07859"/>
    </source>
</evidence>
<feature type="domain" description="Alpha/beta hydrolase fold-3" evidence="3">
    <location>
        <begin position="80"/>
        <end position="277"/>
    </location>
</feature>
<dbReference type="GO" id="GO:0016787">
    <property type="term" value="F:hydrolase activity"/>
    <property type="evidence" value="ECO:0007669"/>
    <property type="project" value="UniProtKB-KW"/>
</dbReference>
<name>A0ABU7IYD8_9FLAO</name>
<protein>
    <submittedName>
        <fullName evidence="4">Alpha/beta hydrolase</fullName>
    </submittedName>
</protein>
<dbReference type="InterPro" id="IPR013094">
    <property type="entry name" value="AB_hydrolase_3"/>
</dbReference>
<dbReference type="SUPFAM" id="SSF53474">
    <property type="entry name" value="alpha/beta-Hydrolases"/>
    <property type="match status" value="1"/>
</dbReference>
<sequence length="300" mass="34095">MKNIFKFVLMLAVFQLIGTNTKAQSVPDSTMQQIKDFRAFYETLGKVYPPDSTVTVNETTISGVKSYWFNQDLLNQGEIIVYLHGGVYTYGNFNTYRAMLTHLAKSFDSSILYIEYSLSPEHPYPTANNEIFKVYKALQKKYKNHKITVMGDSAGGGLAVALIKDAQKANLSMPASLALISPWIDLKCANDSYETKQELDPILNKGFLYSHALMYSSNNIKSADPSELKFKKFPPVFLLVGTDEVLNDDARNFYAYIDPIQEKSEFKEYDGQKHVWLFSHIDSKESVEAIKDIKQFIFSN</sequence>